<evidence type="ECO:0000256" key="2">
    <source>
        <dbReference type="ARBA" id="ARBA00022692"/>
    </source>
</evidence>
<evidence type="ECO:0000256" key="4">
    <source>
        <dbReference type="ARBA" id="ARBA00022840"/>
    </source>
</evidence>
<reference evidence="9" key="2">
    <citation type="journal article" date="2014" name="PLoS Genet.">
        <title>Signature gene expression reveals novel clues to the molecular mechanisms of dimorphic transition in Penicillium marneffei.</title>
        <authorList>
            <person name="Yang E."/>
            <person name="Wang G."/>
            <person name="Cai J."/>
            <person name="Woo P.C."/>
            <person name="Lau S.K."/>
            <person name="Yuen K.-Y."/>
            <person name="Chow W.-N."/>
            <person name="Lin X."/>
        </authorList>
    </citation>
    <scope>NUCLEOTIDE SEQUENCE</scope>
    <source>
        <strain evidence="9">PM1</strain>
    </source>
</reference>
<dbReference type="GO" id="GO:0016887">
    <property type="term" value="F:ATP hydrolysis activity"/>
    <property type="evidence" value="ECO:0007669"/>
    <property type="project" value="InterPro"/>
</dbReference>
<accession>A0A093VNK6</accession>
<reference key="1">
    <citation type="journal article" date="2014" name="PLoS Genet.">
        <title>Signature Gene Expression Reveals Novel Clues to the Molecular Mechanisms of Dimorphic Transition in Penicillium marneffei.</title>
        <authorList>
            <person name="Yang E."/>
            <person name="Wang G."/>
            <person name="Cai J."/>
            <person name="Woo P.C."/>
            <person name="Lau S.K."/>
            <person name="Yuen K.-Y."/>
            <person name="Chow W.-N."/>
            <person name="Lin X."/>
        </authorList>
    </citation>
    <scope>NUCLEOTIDE SEQUENCE [LARGE SCALE GENOMIC DNA]</scope>
    <source>
        <strain>PM1</strain>
    </source>
</reference>
<dbReference type="InterPro" id="IPR039421">
    <property type="entry name" value="Type_1_exporter"/>
</dbReference>
<dbReference type="Gene3D" id="1.20.1560.10">
    <property type="entry name" value="ABC transporter type 1, transmembrane domain"/>
    <property type="match status" value="1"/>
</dbReference>
<evidence type="ECO:0000256" key="5">
    <source>
        <dbReference type="ARBA" id="ARBA00022989"/>
    </source>
</evidence>
<feature type="transmembrane region" description="Helical" evidence="7">
    <location>
        <begin position="172"/>
        <end position="189"/>
    </location>
</feature>
<keyword evidence="2 7" id="KW-0812">Transmembrane</keyword>
<dbReference type="Pfam" id="PF00005">
    <property type="entry name" value="ABC_tran"/>
    <property type="match status" value="1"/>
</dbReference>
<dbReference type="InterPro" id="IPR003593">
    <property type="entry name" value="AAA+_ATPase"/>
</dbReference>
<dbReference type="AlphaFoldDB" id="A0A093VNK6"/>
<comment type="caution">
    <text evidence="9">The sequence shown here is derived from an EMBL/GenBank/DDBJ whole genome shotgun (WGS) entry which is preliminary data.</text>
</comment>
<feature type="transmembrane region" description="Helical" evidence="7">
    <location>
        <begin position="12"/>
        <end position="29"/>
    </location>
</feature>
<dbReference type="PROSITE" id="PS50893">
    <property type="entry name" value="ABC_TRANSPORTER_2"/>
    <property type="match status" value="1"/>
</dbReference>
<dbReference type="PANTHER" id="PTHR24221">
    <property type="entry name" value="ATP-BINDING CASSETTE SUB-FAMILY B"/>
    <property type="match status" value="1"/>
</dbReference>
<dbReference type="InterPro" id="IPR027417">
    <property type="entry name" value="P-loop_NTPase"/>
</dbReference>
<dbReference type="GO" id="GO:0005774">
    <property type="term" value="C:vacuolar membrane"/>
    <property type="evidence" value="ECO:0007669"/>
    <property type="project" value="TreeGrafter"/>
</dbReference>
<feature type="transmembrane region" description="Helical" evidence="7">
    <location>
        <begin position="41"/>
        <end position="69"/>
    </location>
</feature>
<dbReference type="PROSITE" id="PS00211">
    <property type="entry name" value="ABC_TRANSPORTER_1"/>
    <property type="match status" value="1"/>
</dbReference>
<dbReference type="Gene3D" id="3.40.50.300">
    <property type="entry name" value="P-loop containing nucleotide triphosphate hydrolases"/>
    <property type="match status" value="1"/>
</dbReference>
<dbReference type="HOGENOM" id="CLU_433591_0_0_1"/>
<keyword evidence="5 7" id="KW-1133">Transmembrane helix</keyword>
<gene>
    <name evidence="9" type="ORF">GQ26_0040020</name>
</gene>
<evidence type="ECO:0000256" key="1">
    <source>
        <dbReference type="ARBA" id="ARBA00004141"/>
    </source>
</evidence>
<protein>
    <submittedName>
        <fullName evidence="9">Heavy metal tolerance protein</fullName>
    </submittedName>
</protein>
<dbReference type="PANTHER" id="PTHR24221:SF651">
    <property type="entry name" value="HEAVY METAL TOLERANCE PROTEIN"/>
    <property type="match status" value="1"/>
</dbReference>
<dbReference type="InterPro" id="IPR003439">
    <property type="entry name" value="ABC_transporter-like_ATP-bd"/>
</dbReference>
<dbReference type="SMART" id="SM00382">
    <property type="entry name" value="AAA"/>
    <property type="match status" value="1"/>
</dbReference>
<name>A0A093VNK6_TALMA</name>
<keyword evidence="3" id="KW-0547">Nucleotide-binding</keyword>
<keyword evidence="4" id="KW-0067">ATP-binding</keyword>
<dbReference type="InterPro" id="IPR036640">
    <property type="entry name" value="ABC1_TM_sf"/>
</dbReference>
<dbReference type="GO" id="GO:0042626">
    <property type="term" value="F:ATPase-coupled transmembrane transporter activity"/>
    <property type="evidence" value="ECO:0007669"/>
    <property type="project" value="TreeGrafter"/>
</dbReference>
<dbReference type="GO" id="GO:0005524">
    <property type="term" value="F:ATP binding"/>
    <property type="evidence" value="ECO:0007669"/>
    <property type="project" value="UniProtKB-KW"/>
</dbReference>
<evidence type="ECO:0000313" key="9">
    <source>
        <dbReference type="EMBL" id="KFX51554.1"/>
    </source>
</evidence>
<evidence type="ECO:0000259" key="8">
    <source>
        <dbReference type="PROSITE" id="PS50893"/>
    </source>
</evidence>
<dbReference type="SUPFAM" id="SSF90123">
    <property type="entry name" value="ABC transporter transmembrane region"/>
    <property type="match status" value="1"/>
</dbReference>
<feature type="domain" description="ABC transporter" evidence="8">
    <location>
        <begin position="428"/>
        <end position="630"/>
    </location>
</feature>
<organism evidence="9">
    <name type="scientific">Talaromyces marneffei PM1</name>
    <dbReference type="NCBI Taxonomy" id="1077442"/>
    <lineage>
        <taxon>Eukaryota</taxon>
        <taxon>Fungi</taxon>
        <taxon>Dikarya</taxon>
        <taxon>Ascomycota</taxon>
        <taxon>Pezizomycotina</taxon>
        <taxon>Eurotiomycetes</taxon>
        <taxon>Eurotiomycetidae</taxon>
        <taxon>Eurotiales</taxon>
        <taxon>Trichocomaceae</taxon>
        <taxon>Talaromyces</taxon>
        <taxon>Talaromyces sect. Talaromyces</taxon>
    </lineage>
</organism>
<evidence type="ECO:0000256" key="6">
    <source>
        <dbReference type="ARBA" id="ARBA00023136"/>
    </source>
</evidence>
<comment type="subcellular location">
    <subcellularLocation>
        <location evidence="1">Membrane</location>
        <topology evidence="1">Multi-pass membrane protein</topology>
    </subcellularLocation>
</comment>
<proteinExistence type="predicted"/>
<evidence type="ECO:0000256" key="3">
    <source>
        <dbReference type="ARBA" id="ARBA00022741"/>
    </source>
</evidence>
<keyword evidence="6 7" id="KW-0472">Membrane</keyword>
<dbReference type="EMBL" id="JPOX01000004">
    <property type="protein sequence ID" value="KFX51554.1"/>
    <property type="molecule type" value="Genomic_DNA"/>
</dbReference>
<dbReference type="SUPFAM" id="SSF52540">
    <property type="entry name" value="P-loop containing nucleoside triphosphate hydrolases"/>
    <property type="match status" value="1"/>
</dbReference>
<sequence length="631" mass="71285">MTEPSACSQSTTCYKACILMTYLIQLWIFKNDLMDLSFTSAILIIWSGMTFLPPSNFFAVSSGIIYAAAEILSALRHLTERSVVTVLCIRAILYMSLYRSVKFSVMSHKWNSADLRIHLIPLLWPKDKRKLQLHVIGFVFCASIERGLKIAVPLQLARITDMSGHPDIRRQILLYIGLTFLSGGTMSILKRMTLRPLLDYIDQKVKVRVFGHVMDLSRDFHDEANVMELGSLILDSPAGGELARLIVVELIPLIMDLSISIYILYLRLGPKFMQQQRASLREFRRADKHQHSVFYKAITNWPMAIYFGQIDTEKSRYTQAVWKLSMLGRQYSHWSYIRSLVSSTILCAGCTWIALRVPEDVGSTGDFILLVTYWNRLSVPLRELEELGRRITEHVSKTEDLVALLNRRSSIQDPPDAGSFSPEFLADVHLHDVSFAYPGMTMNTLQGISVSFQRGQTTAIVGESGAGKSTILKLILREYDPSKGSVKINGRKIRNTTLASLRKYIGIIPQDITFPDESILTILQYANPNASLDDIEKVCETVGLLEWIRSLRAGFGTTVGDRGSKISGGQRQRLSIAQNILKEPKILLLDEATSGVDAETKRLILEYLKESTQTKIMIHMTWMPFVMSTRS</sequence>
<evidence type="ECO:0000256" key="7">
    <source>
        <dbReference type="SAM" id="Phobius"/>
    </source>
</evidence>
<dbReference type="InterPro" id="IPR017871">
    <property type="entry name" value="ABC_transporter-like_CS"/>
</dbReference>